<evidence type="ECO:0000256" key="12">
    <source>
        <dbReference type="SAM" id="Phobius"/>
    </source>
</evidence>
<dbReference type="InParanoid" id="A0A663ENM8"/>
<evidence type="ECO:0000256" key="6">
    <source>
        <dbReference type="ARBA" id="ARBA00022792"/>
    </source>
</evidence>
<dbReference type="AlphaFoldDB" id="A0A663ENM8"/>
<organism evidence="13 14">
    <name type="scientific">Aquila chrysaetos chrysaetos</name>
    <dbReference type="NCBI Taxonomy" id="223781"/>
    <lineage>
        <taxon>Eukaryota</taxon>
        <taxon>Metazoa</taxon>
        <taxon>Chordata</taxon>
        <taxon>Craniata</taxon>
        <taxon>Vertebrata</taxon>
        <taxon>Euteleostomi</taxon>
        <taxon>Archelosauria</taxon>
        <taxon>Archosauria</taxon>
        <taxon>Dinosauria</taxon>
        <taxon>Saurischia</taxon>
        <taxon>Theropoda</taxon>
        <taxon>Coelurosauria</taxon>
        <taxon>Aves</taxon>
        <taxon>Neognathae</taxon>
        <taxon>Neoaves</taxon>
        <taxon>Telluraves</taxon>
        <taxon>Accipitrimorphae</taxon>
        <taxon>Accipitriformes</taxon>
        <taxon>Accipitridae</taxon>
        <taxon>Accipitrinae</taxon>
        <taxon>Aquila</taxon>
    </lineage>
</organism>
<evidence type="ECO:0000256" key="10">
    <source>
        <dbReference type="ARBA" id="ARBA00023136"/>
    </source>
</evidence>
<dbReference type="GeneID" id="115353577"/>
<dbReference type="GO" id="GO:0045271">
    <property type="term" value="C:respiratory chain complex I"/>
    <property type="evidence" value="ECO:0007669"/>
    <property type="project" value="Ensembl"/>
</dbReference>
<evidence type="ECO:0000256" key="5">
    <source>
        <dbReference type="ARBA" id="ARBA00022692"/>
    </source>
</evidence>
<accession>A0A663ENM8</accession>
<keyword evidence="3 11" id="KW-0813">Transport</keyword>
<dbReference type="PANTHER" id="PTHR13099">
    <property type="entry name" value="NADH-UBIQUINONE OXIDOREDUCTASE SUBUNIT B14.5B"/>
    <property type="match status" value="1"/>
</dbReference>
<dbReference type="RefSeq" id="XP_029899054.1">
    <property type="nucleotide sequence ID" value="XM_030043194.2"/>
</dbReference>
<evidence type="ECO:0000256" key="4">
    <source>
        <dbReference type="ARBA" id="ARBA00022660"/>
    </source>
</evidence>
<keyword evidence="6 11" id="KW-0999">Mitochondrion inner membrane</keyword>
<dbReference type="KEGG" id="achc:115353577"/>
<keyword evidence="5 12" id="KW-0812">Transmembrane</keyword>
<dbReference type="PANTHER" id="PTHR13099:SF0">
    <property type="entry name" value="NADH DEHYDROGENASE [UBIQUINONE] 1 SUBUNIT C2-RELATED"/>
    <property type="match status" value="1"/>
</dbReference>
<evidence type="ECO:0000313" key="13">
    <source>
        <dbReference type="Ensembl" id="ENSACCP00020013910.1"/>
    </source>
</evidence>
<comment type="subcellular location">
    <subcellularLocation>
        <location evidence="1">Mitochondrion inner membrane</location>
        <topology evidence="1">Single-pass membrane protein</topology>
        <orientation evidence="1">Matrix side</orientation>
    </subcellularLocation>
</comment>
<dbReference type="GO" id="GO:0005743">
    <property type="term" value="C:mitochondrial inner membrane"/>
    <property type="evidence" value="ECO:0007669"/>
    <property type="project" value="UniProtKB-SubCell"/>
</dbReference>
<evidence type="ECO:0000256" key="8">
    <source>
        <dbReference type="ARBA" id="ARBA00022989"/>
    </source>
</evidence>
<dbReference type="PIRSF" id="PIRSF017834">
    <property type="entry name" value="NADH-UbQ_OxRdtase_b14.5b"/>
    <property type="match status" value="1"/>
</dbReference>
<comment type="similarity">
    <text evidence="2 11">Belongs to the complex I NDUFC2 subunit family.</text>
</comment>
<dbReference type="CTD" id="4718"/>
<dbReference type="GO" id="GO:0006120">
    <property type="term" value="P:mitochondrial electron transport, NADH to ubiquinone"/>
    <property type="evidence" value="ECO:0007669"/>
    <property type="project" value="InterPro"/>
</dbReference>
<dbReference type="GeneTree" id="ENSGT00390000010352"/>
<reference evidence="13" key="2">
    <citation type="submission" date="2025-09" db="UniProtKB">
        <authorList>
            <consortium name="Ensembl"/>
        </authorList>
    </citation>
    <scope>IDENTIFICATION</scope>
</reference>
<feature type="transmembrane region" description="Helical" evidence="12">
    <location>
        <begin position="50"/>
        <end position="66"/>
    </location>
</feature>
<dbReference type="Proteomes" id="UP000472275">
    <property type="component" value="Chromosome 19"/>
</dbReference>
<keyword evidence="14" id="KW-1185">Reference proteome</keyword>
<proteinExistence type="inferred from homology"/>
<protein>
    <recommendedName>
        <fullName evidence="11">NADH dehydrogenase [ubiquinone] 1 subunit C2</fullName>
    </recommendedName>
</protein>
<evidence type="ECO:0000256" key="1">
    <source>
        <dbReference type="ARBA" id="ARBA00004298"/>
    </source>
</evidence>
<dbReference type="Ensembl" id="ENSACCT00020014530.1">
    <property type="protein sequence ID" value="ENSACCP00020013910.1"/>
    <property type="gene ID" value="ENSACCG00020009583.1"/>
</dbReference>
<keyword evidence="9 11" id="KW-0496">Mitochondrion</keyword>
<evidence type="ECO:0000256" key="7">
    <source>
        <dbReference type="ARBA" id="ARBA00022982"/>
    </source>
</evidence>
<name>A0A663ENM8_AQUCH</name>
<evidence type="ECO:0000256" key="2">
    <source>
        <dbReference type="ARBA" id="ARBA00008674"/>
    </source>
</evidence>
<dbReference type="GO" id="GO:0032981">
    <property type="term" value="P:mitochondrial respiratory chain complex I assembly"/>
    <property type="evidence" value="ECO:0007669"/>
    <property type="project" value="Ensembl"/>
</dbReference>
<gene>
    <name evidence="13" type="primary">NDUFC2</name>
</gene>
<sequence>MVFLPDESRSLPPPPLVNKGSVWLGFTGWVAAMLDNGFNHRPVIRSGVHRQILFATVGWFVGYYLVKRMEYVHAKQDRELFEYVRQHPEDFKAAEKKRIGELLEDFHPVR</sequence>
<dbReference type="InterPro" id="IPR009423">
    <property type="entry name" value="NDUC2"/>
</dbReference>
<dbReference type="OrthoDB" id="6329847at2759"/>
<evidence type="ECO:0000256" key="9">
    <source>
        <dbReference type="ARBA" id="ARBA00023128"/>
    </source>
</evidence>
<reference evidence="13" key="1">
    <citation type="submission" date="2025-08" db="UniProtKB">
        <authorList>
            <consortium name="Ensembl"/>
        </authorList>
    </citation>
    <scope>IDENTIFICATION</scope>
</reference>
<keyword evidence="8 12" id="KW-1133">Transmembrane helix</keyword>
<keyword evidence="7 11" id="KW-0249">Electron transport</keyword>
<evidence type="ECO:0000256" key="3">
    <source>
        <dbReference type="ARBA" id="ARBA00022448"/>
    </source>
</evidence>
<evidence type="ECO:0000313" key="14">
    <source>
        <dbReference type="Proteomes" id="UP000472275"/>
    </source>
</evidence>
<comment type="function">
    <text evidence="11">Accessory subunit of the mitochondrial membrane respiratory chain NADH dehydrogenase (Complex I), that is believed not to be involved in catalysis. Complex I functions in the transfer of electrons from NADH to the respiratory chain. The immediate electron acceptor for the enzyme is believed to be ubiquinone.</text>
</comment>
<evidence type="ECO:0000256" key="11">
    <source>
        <dbReference type="PIRNR" id="PIRNR017834"/>
    </source>
</evidence>
<dbReference type="Pfam" id="PF06374">
    <property type="entry name" value="NDUF_C2"/>
    <property type="match status" value="1"/>
</dbReference>
<keyword evidence="10 11" id="KW-0472">Membrane</keyword>
<keyword evidence="4 11" id="KW-0679">Respiratory chain</keyword>